<sequence>MSRTPLKTSIATVCLAGDLREKLAAISAAGFDGIEIFEQDFIAFEHGAREVARMAADQGLEITLFQPFRDFEGLPEPLRARAFDRAERKFDLMERMGCDLVLICSSVHPESLGGIDRMADDFAELGERAAARGLRVGFEALAWGRHVNDHRDAWEVVRRADHPAVGLIVDSFHTLGRGIDPDTIRRIPGDRIFFVQLADAPKIDMDLLYWSRHFRCMPGEGDLDVTGFMRAVAATGYKGPLSLEVFNDQFRGGSPRTIAVDGRRSLLHLMDQVARLEPEIAIAPPPMPPRIHARGVGFVEFAADEREAESLGALLRAMGFRREGRHVSKAVDLWRQGEARVVVNTDRDGFAGASHIAHGLNVCDLGLAVDDAQATVERARALGAATFAQAVGPGELDIPAIRGVGGGVLHFIDRSSGLAKVWETEFRPVEDDAPATPAGLTGVDHVAQTMNYEEMLTWSLFYLSLFEVEKQPMVDVVDPGGLVRSQAIEAEDGALRLTLNGAETHRTFAGRFIADSFGSSVQHVAFASTDLLATAEALAQNGFAPLPMPDNYYEDLAARFALDDAYVARLRAANILYDQDAGGRFLQLYSRPFGDGIFFEIVERQGAYAGYGGPNAPFRVAAQARLMGPPGLPRDARSPMDDQTGTRKGGRP</sequence>
<dbReference type="GO" id="GO:0046565">
    <property type="term" value="F:3-dehydroshikimate dehydratase activity"/>
    <property type="evidence" value="ECO:0007669"/>
    <property type="project" value="UniProtKB-UniRule"/>
</dbReference>
<keyword evidence="1 2" id="KW-0479">Metal-binding</keyword>
<keyword evidence="5" id="KW-0223">Dioxygenase</keyword>
<comment type="pathway">
    <text evidence="2">Aromatic compound metabolism; 3,4-dihydroxybenzoate biosynthesis.</text>
</comment>
<keyword evidence="5" id="KW-0560">Oxidoreductase</keyword>
<dbReference type="SUPFAM" id="SSF54593">
    <property type="entry name" value="Glyoxalase/Bleomycin resistance protein/Dihydroxybiphenyl dioxygenase"/>
    <property type="match status" value="1"/>
</dbReference>
<dbReference type="STRING" id="1114924.SAMN05216258_10134"/>
<reference evidence="5 6" key="1">
    <citation type="submission" date="2016-10" db="EMBL/GenBank/DDBJ databases">
        <authorList>
            <person name="de Groot N.N."/>
        </authorList>
    </citation>
    <scope>NUCLEOTIDE SEQUENCE [LARGE SCALE GENOMIC DNA]</scope>
    <source>
        <strain evidence="5 6">CGMCC 1.11030</strain>
    </source>
</reference>
<feature type="binding site" evidence="2">
    <location>
        <position position="445"/>
    </location>
    <ligand>
        <name>Mg(2+)</name>
        <dbReference type="ChEBI" id="CHEBI:18420"/>
    </ligand>
</feature>
<feature type="binding site" evidence="2">
    <location>
        <position position="170"/>
    </location>
    <ligand>
        <name>a divalent metal cation</name>
        <dbReference type="ChEBI" id="CHEBI:60240"/>
        <note>catalytic</note>
    </ligand>
</feature>
<dbReference type="InterPro" id="IPR050312">
    <property type="entry name" value="IolE/XylAMocC-like"/>
</dbReference>
<dbReference type="AlphaFoldDB" id="A0A1I3BF11"/>
<feature type="region of interest" description="Disordered" evidence="3">
    <location>
        <begin position="627"/>
        <end position="652"/>
    </location>
</feature>
<dbReference type="InterPro" id="IPR029068">
    <property type="entry name" value="Glyas_Bleomycin-R_OHBP_Dase"/>
</dbReference>
<dbReference type="Gene3D" id="3.20.20.150">
    <property type="entry name" value="Divalent-metal-dependent TIM barrel enzymes"/>
    <property type="match status" value="1"/>
</dbReference>
<dbReference type="InterPro" id="IPR041736">
    <property type="entry name" value="4OHPhenylPyrv_dOase_N"/>
</dbReference>
<dbReference type="Proteomes" id="UP000199377">
    <property type="component" value="Unassembled WGS sequence"/>
</dbReference>
<organism evidence="5 6">
    <name type="scientific">Albimonas pacifica</name>
    <dbReference type="NCBI Taxonomy" id="1114924"/>
    <lineage>
        <taxon>Bacteria</taxon>
        <taxon>Pseudomonadati</taxon>
        <taxon>Pseudomonadota</taxon>
        <taxon>Alphaproteobacteria</taxon>
        <taxon>Rhodobacterales</taxon>
        <taxon>Paracoccaceae</taxon>
        <taxon>Albimonas</taxon>
    </lineage>
</organism>
<feature type="binding site" evidence="2">
    <location>
        <position position="139"/>
    </location>
    <ligand>
        <name>a divalent metal cation</name>
        <dbReference type="ChEBI" id="CHEBI:60240"/>
        <note>catalytic</note>
    </ligand>
</feature>
<keyword evidence="5" id="KW-0670">Pyruvate</keyword>
<dbReference type="GO" id="GO:0051213">
    <property type="term" value="F:dioxygenase activity"/>
    <property type="evidence" value="ECO:0007669"/>
    <property type="project" value="UniProtKB-KW"/>
</dbReference>
<feature type="binding site" evidence="2">
    <location>
        <position position="523"/>
    </location>
    <ligand>
        <name>Mg(2+)</name>
        <dbReference type="ChEBI" id="CHEBI:18420"/>
    </ligand>
</feature>
<evidence type="ECO:0000313" key="5">
    <source>
        <dbReference type="EMBL" id="SFH60676.1"/>
    </source>
</evidence>
<keyword evidence="6" id="KW-1185">Reference proteome</keyword>
<protein>
    <recommendedName>
        <fullName evidence="2">3-dehydroshikimate dehydratase</fullName>
        <shortName evidence="2">DSD</shortName>
        <ecNumber evidence="2">4.2.1.118</ecNumber>
    </recommendedName>
</protein>
<name>A0A1I3BF11_9RHOB</name>
<dbReference type="Pfam" id="PF14696">
    <property type="entry name" value="Glyoxalase_5"/>
    <property type="match status" value="1"/>
</dbReference>
<evidence type="ECO:0000256" key="2">
    <source>
        <dbReference type="HAMAP-Rule" id="MF_02238"/>
    </source>
</evidence>
<feature type="binding site" evidence="2">
    <location>
        <position position="196"/>
    </location>
    <ligand>
        <name>a divalent metal cation</name>
        <dbReference type="ChEBI" id="CHEBI:60240"/>
        <note>catalytic</note>
    </ligand>
</feature>
<dbReference type="GO" id="GO:0046279">
    <property type="term" value="P:3,4-dihydroxybenzoate biosynthetic process"/>
    <property type="evidence" value="ECO:0007669"/>
    <property type="project" value="UniProtKB-UniRule"/>
</dbReference>
<dbReference type="Gene3D" id="3.10.180.10">
    <property type="entry name" value="2,3-Dihydroxybiphenyl 1,2-Dioxygenase, domain 1"/>
    <property type="match status" value="2"/>
</dbReference>
<accession>A0A1I3BF11</accession>
<gene>
    <name evidence="5" type="ORF">SAMN05216258_10134</name>
</gene>
<dbReference type="EMBL" id="FOQH01000001">
    <property type="protein sequence ID" value="SFH60676.1"/>
    <property type="molecule type" value="Genomic_DNA"/>
</dbReference>
<evidence type="ECO:0000313" key="6">
    <source>
        <dbReference type="Proteomes" id="UP000199377"/>
    </source>
</evidence>
<feature type="binding site" evidence="2">
    <location>
        <position position="244"/>
    </location>
    <ligand>
        <name>a divalent metal cation</name>
        <dbReference type="ChEBI" id="CHEBI:60240"/>
        <note>catalytic</note>
    </ligand>
</feature>
<dbReference type="InterPro" id="IPR013022">
    <property type="entry name" value="Xyl_isomerase-like_TIM-brl"/>
</dbReference>
<proteinExistence type="inferred from homology"/>
<comment type="function">
    <text evidence="2">Catalyzes the conversion of 3-dehydroshikimate to protocatechuate (3,4-dihydroxybenzoate), a common intermediate of quinate and shikimate degradation pathways.</text>
</comment>
<comment type="similarity">
    <text evidence="2">Belongs to the bacterial two-domain DSD family.</text>
</comment>
<evidence type="ECO:0000256" key="1">
    <source>
        <dbReference type="ARBA" id="ARBA00022723"/>
    </source>
</evidence>
<feature type="domain" description="VOC" evidence="4">
    <location>
        <begin position="295"/>
        <end position="414"/>
    </location>
</feature>
<dbReference type="PANTHER" id="PTHR12110:SF21">
    <property type="entry name" value="XYLOSE ISOMERASE-LIKE TIM BARREL DOMAIN-CONTAINING PROTEIN"/>
    <property type="match status" value="1"/>
</dbReference>
<evidence type="ECO:0000259" key="4">
    <source>
        <dbReference type="PROSITE" id="PS51819"/>
    </source>
</evidence>
<dbReference type="PANTHER" id="PTHR12110">
    <property type="entry name" value="HYDROXYPYRUVATE ISOMERASE"/>
    <property type="match status" value="1"/>
</dbReference>
<dbReference type="EC" id="4.2.1.118" evidence="2"/>
<dbReference type="InterPro" id="IPR036237">
    <property type="entry name" value="Xyl_isomerase-like_sf"/>
</dbReference>
<dbReference type="Pfam" id="PF01261">
    <property type="entry name" value="AP_endonuc_2"/>
    <property type="match status" value="1"/>
</dbReference>
<comment type="catalytic activity">
    <reaction evidence="2">
        <text>3-dehydroshikimate = 3,4-dihydroxybenzoate + H2O</text>
        <dbReference type="Rhea" id="RHEA:24848"/>
        <dbReference type="ChEBI" id="CHEBI:15377"/>
        <dbReference type="ChEBI" id="CHEBI:16630"/>
        <dbReference type="ChEBI" id="CHEBI:36241"/>
        <dbReference type="EC" id="4.2.1.118"/>
    </reaction>
</comment>
<dbReference type="UniPathway" id="UPA00088"/>
<dbReference type="CDD" id="cd08342">
    <property type="entry name" value="HPPD_N_like"/>
    <property type="match status" value="1"/>
</dbReference>
<dbReference type="GO" id="GO:0046872">
    <property type="term" value="F:metal ion binding"/>
    <property type="evidence" value="ECO:0007669"/>
    <property type="project" value="UniProtKB-UniRule"/>
</dbReference>
<dbReference type="InterPro" id="IPR043700">
    <property type="entry name" value="DSD"/>
</dbReference>
<evidence type="ECO:0000256" key="3">
    <source>
        <dbReference type="SAM" id="MobiDB-lite"/>
    </source>
</evidence>
<comment type="cofactor">
    <cofactor evidence="2">
        <name>a divalent metal cation</name>
        <dbReference type="ChEBI" id="CHEBI:60240"/>
    </cofactor>
</comment>
<dbReference type="InterPro" id="IPR037523">
    <property type="entry name" value="VOC_core"/>
</dbReference>
<keyword evidence="2" id="KW-0456">Lyase</keyword>
<feature type="binding site" evidence="2">
    <location>
        <position position="600"/>
    </location>
    <ligand>
        <name>Mg(2+)</name>
        <dbReference type="ChEBI" id="CHEBI:18420"/>
    </ligand>
</feature>
<dbReference type="SUPFAM" id="SSF51658">
    <property type="entry name" value="Xylose isomerase-like"/>
    <property type="match status" value="1"/>
</dbReference>
<dbReference type="PROSITE" id="PS51819">
    <property type="entry name" value="VOC"/>
    <property type="match status" value="2"/>
</dbReference>
<feature type="domain" description="VOC" evidence="4">
    <location>
        <begin position="442"/>
        <end position="591"/>
    </location>
</feature>
<dbReference type="HAMAP" id="MF_02238">
    <property type="entry name" value="DSD"/>
    <property type="match status" value="1"/>
</dbReference>